<dbReference type="PANTHER" id="PTHR10974">
    <property type="entry name" value="FI08016P-RELATED"/>
    <property type="match status" value="1"/>
</dbReference>
<organism evidence="2 3">
    <name type="scientific">Ridgeia piscesae</name>
    <name type="common">Tubeworm</name>
    <dbReference type="NCBI Taxonomy" id="27915"/>
    <lineage>
        <taxon>Eukaryota</taxon>
        <taxon>Metazoa</taxon>
        <taxon>Spiralia</taxon>
        <taxon>Lophotrochozoa</taxon>
        <taxon>Annelida</taxon>
        <taxon>Polychaeta</taxon>
        <taxon>Sedentaria</taxon>
        <taxon>Canalipalpata</taxon>
        <taxon>Sabellida</taxon>
        <taxon>Siboglinidae</taxon>
        <taxon>Ridgeia</taxon>
    </lineage>
</organism>
<dbReference type="CDD" id="cd16021">
    <property type="entry name" value="ALP_like"/>
    <property type="match status" value="1"/>
</dbReference>
<evidence type="ECO:0000313" key="3">
    <source>
        <dbReference type="Proteomes" id="UP001209878"/>
    </source>
</evidence>
<keyword evidence="1" id="KW-0472">Membrane</keyword>
<protein>
    <recommendedName>
        <fullName evidence="4">DUF229 domain containing protein</fullName>
    </recommendedName>
</protein>
<dbReference type="SUPFAM" id="SSF53649">
    <property type="entry name" value="Alkaline phosphatase-like"/>
    <property type="match status" value="1"/>
</dbReference>
<evidence type="ECO:0000256" key="1">
    <source>
        <dbReference type="SAM" id="Phobius"/>
    </source>
</evidence>
<name>A0AAD9K685_RIDPI</name>
<keyword evidence="3" id="KW-1185">Reference proteome</keyword>
<sequence length="670" mass="76904">MRNKTPCRLNAVCADAHALCFCYVTSHALSIINWSCVLIICFSIICNNHCIFVLSITFDKHSTWEVAQFHPIRQVQFIKCTIVFQCIHPDLPLWPPTFRNYFRKLPPLQCSPEENWVHARNGKFRISSAAIKRHGPISCAYTPLFFDTDFSTRWGDTIADMKSGTPLKSDFFRVECSAKDNAKYDNVHAGIAPVKKPTVALNVDNQKPLGLNVLMIGFDSVSRLVWMRMLPKTYDYMVKVLGSVVLDGYNIVGDGTTAAILPMFTGKNELELPESRRRFENAATVDGHPWVWKVYKRLGYVTQMAEDVSYLGVFTLRLMGFEHQPVDHYMRTYYLEAEKLRNSSRYMCIGSLPRHVVHLNYARDLYRTYPARTRKFSFMFHVELSHTSQHLLQLADDDLLAFLKEMNDSGYLDDTVLVLMADHGPRFQYWRNTVQGKLEERSPFMSFRFPPSFEKTHPEAMKNLRTNVRRLTTPFDVHATLHDIANYTRGTRGDVGQRGISLLSEIPADRTCEQAAIAPHWCTCLTWTKIDLGDENVKMAATAMLATVNRMTEPLRDKCVTLKLANISRAVKYTPNENVMKFKGSADEDQLEPDLGDDMKSNYVLYQMTITTSPGQGQYEGTISHHLDEDKFESPEKQISRINKYGKQPHCVMNELPHLRKYCYCKVQIT</sequence>
<dbReference type="InterPro" id="IPR004245">
    <property type="entry name" value="DUF229"/>
</dbReference>
<dbReference type="GO" id="GO:0005615">
    <property type="term" value="C:extracellular space"/>
    <property type="evidence" value="ECO:0007669"/>
    <property type="project" value="TreeGrafter"/>
</dbReference>
<gene>
    <name evidence="2" type="ORF">NP493_1351g00002</name>
</gene>
<keyword evidence="1" id="KW-1133">Transmembrane helix</keyword>
<feature type="transmembrane region" description="Helical" evidence="1">
    <location>
        <begin position="21"/>
        <end position="45"/>
    </location>
</feature>
<dbReference type="InterPro" id="IPR017850">
    <property type="entry name" value="Alkaline_phosphatase_core_sf"/>
</dbReference>
<dbReference type="AlphaFoldDB" id="A0AAD9K685"/>
<comment type="caution">
    <text evidence="2">The sequence shown here is derived from an EMBL/GenBank/DDBJ whole genome shotgun (WGS) entry which is preliminary data.</text>
</comment>
<dbReference type="Gene3D" id="3.40.720.10">
    <property type="entry name" value="Alkaline Phosphatase, subunit A"/>
    <property type="match status" value="1"/>
</dbReference>
<dbReference type="EMBL" id="JAODUO010001350">
    <property type="protein sequence ID" value="KAK2165738.1"/>
    <property type="molecule type" value="Genomic_DNA"/>
</dbReference>
<evidence type="ECO:0000313" key="2">
    <source>
        <dbReference type="EMBL" id="KAK2165738.1"/>
    </source>
</evidence>
<dbReference type="FunFam" id="3.40.720.10:FF:000017">
    <property type="entry name" value="Predicted protein"/>
    <property type="match status" value="1"/>
</dbReference>
<keyword evidence="1" id="KW-0812">Transmembrane</keyword>
<proteinExistence type="predicted"/>
<reference evidence="2" key="1">
    <citation type="journal article" date="2023" name="Mol. Biol. Evol.">
        <title>Third-Generation Sequencing Reveals the Adaptive Role of the Epigenome in Three Deep-Sea Polychaetes.</title>
        <authorList>
            <person name="Perez M."/>
            <person name="Aroh O."/>
            <person name="Sun Y."/>
            <person name="Lan Y."/>
            <person name="Juniper S.K."/>
            <person name="Young C.R."/>
            <person name="Angers B."/>
            <person name="Qian P.Y."/>
        </authorList>
    </citation>
    <scope>NUCLEOTIDE SEQUENCE</scope>
    <source>
        <strain evidence="2">R07B-5</strain>
    </source>
</reference>
<accession>A0AAD9K685</accession>
<dbReference type="PANTHER" id="PTHR10974:SF1">
    <property type="entry name" value="FI08016P-RELATED"/>
    <property type="match status" value="1"/>
</dbReference>
<dbReference type="Pfam" id="PF02995">
    <property type="entry name" value="DUF229"/>
    <property type="match status" value="1"/>
</dbReference>
<evidence type="ECO:0008006" key="4">
    <source>
        <dbReference type="Google" id="ProtNLM"/>
    </source>
</evidence>
<dbReference type="Proteomes" id="UP001209878">
    <property type="component" value="Unassembled WGS sequence"/>
</dbReference>